<evidence type="ECO:0000256" key="1">
    <source>
        <dbReference type="ARBA" id="ARBA00023015"/>
    </source>
</evidence>
<dbReference type="STRING" id="1123269.NX02_00645"/>
<dbReference type="GO" id="GO:0003677">
    <property type="term" value="F:DNA binding"/>
    <property type="evidence" value="ECO:0007669"/>
    <property type="project" value="UniProtKB-KW"/>
</dbReference>
<dbReference type="Gene3D" id="1.10.10.10">
    <property type="entry name" value="Winged helix-like DNA-binding domain superfamily/Winged helix DNA-binding domain"/>
    <property type="match status" value="1"/>
</dbReference>
<dbReference type="RefSeq" id="WP_025290281.1">
    <property type="nucleotide sequence ID" value="NZ_CP006644.1"/>
</dbReference>
<dbReference type="Pfam" id="PF12802">
    <property type="entry name" value="MarR_2"/>
    <property type="match status" value="1"/>
</dbReference>
<evidence type="ECO:0000259" key="4">
    <source>
        <dbReference type="PROSITE" id="PS50995"/>
    </source>
</evidence>
<organism evidence="5 6">
    <name type="scientific">Sphingomonas sanxanigenens DSM 19645 = NX02</name>
    <dbReference type="NCBI Taxonomy" id="1123269"/>
    <lineage>
        <taxon>Bacteria</taxon>
        <taxon>Pseudomonadati</taxon>
        <taxon>Pseudomonadota</taxon>
        <taxon>Alphaproteobacteria</taxon>
        <taxon>Sphingomonadales</taxon>
        <taxon>Sphingomonadaceae</taxon>
        <taxon>Sphingomonas</taxon>
    </lineage>
</organism>
<keyword evidence="2" id="KW-0238">DNA-binding</keyword>
<dbReference type="EMBL" id="CP006644">
    <property type="protein sequence ID" value="AHE51896.1"/>
    <property type="molecule type" value="Genomic_DNA"/>
</dbReference>
<dbReference type="InterPro" id="IPR039422">
    <property type="entry name" value="MarR/SlyA-like"/>
</dbReference>
<dbReference type="eggNOG" id="COG1846">
    <property type="taxonomic scope" value="Bacteria"/>
</dbReference>
<reference evidence="5 6" key="1">
    <citation type="submission" date="2013-07" db="EMBL/GenBank/DDBJ databases">
        <title>Completed genome of Sphingomonas sanxanigenens NX02.</title>
        <authorList>
            <person name="Ma T."/>
            <person name="Huang H."/>
            <person name="Wu M."/>
            <person name="Li X."/>
            <person name="Li G."/>
        </authorList>
    </citation>
    <scope>NUCLEOTIDE SEQUENCE [LARGE SCALE GENOMIC DNA]</scope>
    <source>
        <strain evidence="5 6">NX02</strain>
    </source>
</reference>
<dbReference type="OrthoDB" id="582199at2"/>
<keyword evidence="6" id="KW-1185">Reference proteome</keyword>
<keyword evidence="1" id="KW-0805">Transcription regulation</keyword>
<evidence type="ECO:0000256" key="3">
    <source>
        <dbReference type="ARBA" id="ARBA00023163"/>
    </source>
</evidence>
<dbReference type="SUPFAM" id="SSF46785">
    <property type="entry name" value="Winged helix' DNA-binding domain"/>
    <property type="match status" value="1"/>
</dbReference>
<dbReference type="Proteomes" id="UP000018851">
    <property type="component" value="Chromosome"/>
</dbReference>
<dbReference type="SMART" id="SM00347">
    <property type="entry name" value="HTH_MARR"/>
    <property type="match status" value="1"/>
</dbReference>
<dbReference type="KEGG" id="ssan:NX02_00645"/>
<dbReference type="PROSITE" id="PS50995">
    <property type="entry name" value="HTH_MARR_2"/>
    <property type="match status" value="1"/>
</dbReference>
<dbReference type="InterPro" id="IPR036388">
    <property type="entry name" value="WH-like_DNA-bd_sf"/>
</dbReference>
<name>W0A4D6_9SPHN</name>
<dbReference type="InterPro" id="IPR036390">
    <property type="entry name" value="WH_DNA-bd_sf"/>
</dbReference>
<dbReference type="InterPro" id="IPR000835">
    <property type="entry name" value="HTH_MarR-typ"/>
</dbReference>
<evidence type="ECO:0000256" key="2">
    <source>
        <dbReference type="ARBA" id="ARBA00023125"/>
    </source>
</evidence>
<dbReference type="GO" id="GO:0003700">
    <property type="term" value="F:DNA-binding transcription factor activity"/>
    <property type="evidence" value="ECO:0007669"/>
    <property type="project" value="InterPro"/>
</dbReference>
<sequence length="169" mass="18481">MPVPPSAGFQLSWIARMLRTRFDARARTVGLTRAQWTMIVAVRLSEGATQAEVASHLEINSVTAGRIIDRLQAAEWIERRPDPVDRRVNRLYVTAKAAPVLEKLSVLGAEEEEVSLAGFSAEERDTLMRLLGRITDNLVAAPAPSLLPIDDCGDEDEAIPAKPLTRAVG</sequence>
<keyword evidence="3" id="KW-0804">Transcription</keyword>
<gene>
    <name evidence="5" type="ORF">NX02_00645</name>
</gene>
<protein>
    <recommendedName>
        <fullName evidence="4">HTH marR-type domain-containing protein</fullName>
    </recommendedName>
</protein>
<dbReference type="AlphaFoldDB" id="W0A4D6"/>
<dbReference type="HOGENOM" id="CLU_083287_18_2_5"/>
<evidence type="ECO:0000313" key="5">
    <source>
        <dbReference type="EMBL" id="AHE51896.1"/>
    </source>
</evidence>
<accession>W0A4D6</accession>
<dbReference type="PRINTS" id="PR00598">
    <property type="entry name" value="HTHMARR"/>
</dbReference>
<dbReference type="PANTHER" id="PTHR33164:SF64">
    <property type="entry name" value="TRANSCRIPTIONAL REGULATOR SLYA"/>
    <property type="match status" value="1"/>
</dbReference>
<evidence type="ECO:0000313" key="6">
    <source>
        <dbReference type="Proteomes" id="UP000018851"/>
    </source>
</evidence>
<dbReference type="PATRIC" id="fig|1123269.5.peg.128"/>
<dbReference type="GO" id="GO:0006950">
    <property type="term" value="P:response to stress"/>
    <property type="evidence" value="ECO:0007669"/>
    <property type="project" value="TreeGrafter"/>
</dbReference>
<dbReference type="PANTHER" id="PTHR33164">
    <property type="entry name" value="TRANSCRIPTIONAL REGULATOR, MARR FAMILY"/>
    <property type="match status" value="1"/>
</dbReference>
<proteinExistence type="predicted"/>
<feature type="domain" description="HTH marR-type" evidence="4">
    <location>
        <begin position="4"/>
        <end position="136"/>
    </location>
</feature>